<reference evidence="2 3" key="1">
    <citation type="submission" date="2008-03" db="EMBL/GenBank/DDBJ databases">
        <title>Sequencing of the draft genome and assembly of Burkholderia graminis C4D1M.</title>
        <authorList>
            <consortium name="US DOE Joint Genome Institute (JGI-PGF)"/>
            <person name="Copeland A."/>
            <person name="Lucas S."/>
            <person name="Lapidus A."/>
            <person name="Glavina del Rio T."/>
            <person name="Dalin E."/>
            <person name="Tice H."/>
            <person name="Bruce D."/>
            <person name="Goodwin L."/>
            <person name="Pitluck S."/>
            <person name="Larimer F."/>
            <person name="Land M.L."/>
            <person name="Hauser L."/>
            <person name="Tiedje J."/>
            <person name="Richardson P."/>
        </authorList>
    </citation>
    <scope>NUCLEOTIDE SEQUENCE [LARGE SCALE GENOMIC DNA]</scope>
    <source>
        <strain evidence="3">ATCC 700544 / DSM 17151 / LMG 18924 / NCIMB 13744 / C4D1M</strain>
    </source>
</reference>
<evidence type="ECO:0000256" key="1">
    <source>
        <dbReference type="SAM" id="MobiDB-lite"/>
    </source>
</evidence>
<proteinExistence type="predicted"/>
<name>B1G5M7_PARG4</name>
<feature type="region of interest" description="Disordered" evidence="1">
    <location>
        <begin position="238"/>
        <end position="264"/>
    </location>
</feature>
<accession>B1G5M7</accession>
<comment type="caution">
    <text evidence="2">The sequence shown here is derived from an EMBL/GenBank/DDBJ whole genome shotgun (WGS) entry which is preliminary data.</text>
</comment>
<dbReference type="Proteomes" id="UP000005045">
    <property type="component" value="Unassembled WGS sequence"/>
</dbReference>
<organism evidence="2 3">
    <name type="scientific">Paraburkholderia graminis (strain ATCC 700544 / DSM 17151 / LMG 18924 / NCIMB 13744 / C4D1M)</name>
    <dbReference type="NCBI Taxonomy" id="396598"/>
    <lineage>
        <taxon>Bacteria</taxon>
        <taxon>Pseudomonadati</taxon>
        <taxon>Pseudomonadota</taxon>
        <taxon>Betaproteobacteria</taxon>
        <taxon>Burkholderiales</taxon>
        <taxon>Burkholderiaceae</taxon>
        <taxon>Paraburkholderia</taxon>
    </lineage>
</organism>
<dbReference type="AlphaFoldDB" id="B1G5M7"/>
<dbReference type="EMBL" id="ABLD01000017">
    <property type="protein sequence ID" value="EDT08478.1"/>
    <property type="molecule type" value="Genomic_DNA"/>
</dbReference>
<gene>
    <name evidence="2" type="ORF">BgramDRAFT_4631</name>
</gene>
<keyword evidence="3" id="KW-1185">Reference proteome</keyword>
<protein>
    <submittedName>
        <fullName evidence="2">Uncharacterized protein</fullName>
    </submittedName>
</protein>
<evidence type="ECO:0000313" key="3">
    <source>
        <dbReference type="Proteomes" id="UP000005045"/>
    </source>
</evidence>
<sequence length="264" mass="29339">MDSDIFFIEGTELGSLKEHPLCAFVPASAGVAVRDAIAQPVVLLDAMILDGRARVREARRLDLACPCRVFDAVRDEHPVLLVTNEAREHPMTTAQRAVMAAHFVNLITSRPAWLDSYDRGLADRLRTQRGRAPLLLACGISTRTYQRVQGIHDNDLLQAVADQRVPLRLALGMWHLSAATRRRLLNLPRGEGQKVSIEHATSRARGRRRQLYLPGIDNARGERVLAWTSAHEIARYTVPEAQQPWPAARNNSDAAEPPTGDSNE</sequence>
<dbReference type="RefSeq" id="WP_006051201.1">
    <property type="nucleotide sequence ID" value="NZ_ABLD01000017.1"/>
</dbReference>
<evidence type="ECO:0000313" key="2">
    <source>
        <dbReference type="EMBL" id="EDT08478.1"/>
    </source>
</evidence>